<comment type="caution">
    <text evidence="1">The sequence shown here is derived from an EMBL/GenBank/DDBJ whole genome shotgun (WGS) entry which is preliminary data.</text>
</comment>
<keyword evidence="2" id="KW-1185">Reference proteome</keyword>
<dbReference type="AlphaFoldDB" id="A0A8J2K915"/>
<evidence type="ECO:0000313" key="2">
    <source>
        <dbReference type="Proteomes" id="UP000708208"/>
    </source>
</evidence>
<feature type="non-terminal residue" evidence="1">
    <location>
        <position position="23"/>
    </location>
</feature>
<dbReference type="EMBL" id="CAJVCH010198525">
    <property type="protein sequence ID" value="CAG7730696.1"/>
    <property type="molecule type" value="Genomic_DNA"/>
</dbReference>
<proteinExistence type="predicted"/>
<protein>
    <submittedName>
        <fullName evidence="1">Uncharacterized protein</fullName>
    </submittedName>
</protein>
<dbReference type="Proteomes" id="UP000708208">
    <property type="component" value="Unassembled WGS sequence"/>
</dbReference>
<organism evidence="1 2">
    <name type="scientific">Allacma fusca</name>
    <dbReference type="NCBI Taxonomy" id="39272"/>
    <lineage>
        <taxon>Eukaryota</taxon>
        <taxon>Metazoa</taxon>
        <taxon>Ecdysozoa</taxon>
        <taxon>Arthropoda</taxon>
        <taxon>Hexapoda</taxon>
        <taxon>Collembola</taxon>
        <taxon>Symphypleona</taxon>
        <taxon>Sminthuridae</taxon>
        <taxon>Allacma</taxon>
    </lineage>
</organism>
<sequence>MLEIRGLKEKFPLFTAVHRICIG</sequence>
<reference evidence="1" key="1">
    <citation type="submission" date="2021-06" db="EMBL/GenBank/DDBJ databases">
        <authorList>
            <person name="Hodson N. C."/>
            <person name="Mongue J. A."/>
            <person name="Jaron S. K."/>
        </authorList>
    </citation>
    <scope>NUCLEOTIDE SEQUENCE</scope>
</reference>
<name>A0A8J2K915_9HEXA</name>
<gene>
    <name evidence="1" type="ORF">AFUS01_LOCUS19320</name>
</gene>
<accession>A0A8J2K915</accession>
<evidence type="ECO:0000313" key="1">
    <source>
        <dbReference type="EMBL" id="CAG7730696.1"/>
    </source>
</evidence>